<accession>A0AAV5J162</accession>
<evidence type="ECO:0000313" key="2">
    <source>
        <dbReference type="Proteomes" id="UP001054252"/>
    </source>
</evidence>
<proteinExistence type="predicted"/>
<protein>
    <submittedName>
        <fullName evidence="1">Uncharacterized protein</fullName>
    </submittedName>
</protein>
<sequence length="77" mass="8875">MAEIWVTELRAIRGTQPPPRIFPPHRYLRFLCSNVYLIGDGAAEMTENREGQLLRRERRIPRVCLSGCCKAEKMICG</sequence>
<evidence type="ECO:0000313" key="1">
    <source>
        <dbReference type="EMBL" id="GKV05193.1"/>
    </source>
</evidence>
<dbReference type="EMBL" id="BPVZ01000023">
    <property type="protein sequence ID" value="GKV05193.1"/>
    <property type="molecule type" value="Genomic_DNA"/>
</dbReference>
<dbReference type="AlphaFoldDB" id="A0AAV5J162"/>
<reference evidence="1 2" key="1">
    <citation type="journal article" date="2021" name="Commun. Biol.">
        <title>The genome of Shorea leprosula (Dipterocarpaceae) highlights the ecological relevance of drought in aseasonal tropical rainforests.</title>
        <authorList>
            <person name="Ng K.K.S."/>
            <person name="Kobayashi M.J."/>
            <person name="Fawcett J.A."/>
            <person name="Hatakeyama M."/>
            <person name="Paape T."/>
            <person name="Ng C.H."/>
            <person name="Ang C.C."/>
            <person name="Tnah L.H."/>
            <person name="Lee C.T."/>
            <person name="Nishiyama T."/>
            <person name="Sese J."/>
            <person name="O'Brien M.J."/>
            <person name="Copetti D."/>
            <person name="Mohd Noor M.I."/>
            <person name="Ong R.C."/>
            <person name="Putra M."/>
            <person name="Sireger I.Z."/>
            <person name="Indrioko S."/>
            <person name="Kosugi Y."/>
            <person name="Izuno A."/>
            <person name="Isagi Y."/>
            <person name="Lee S.L."/>
            <person name="Shimizu K.K."/>
        </authorList>
    </citation>
    <scope>NUCLEOTIDE SEQUENCE [LARGE SCALE GENOMIC DNA]</scope>
    <source>
        <strain evidence="1">214</strain>
    </source>
</reference>
<organism evidence="1 2">
    <name type="scientific">Rubroshorea leprosula</name>
    <dbReference type="NCBI Taxonomy" id="152421"/>
    <lineage>
        <taxon>Eukaryota</taxon>
        <taxon>Viridiplantae</taxon>
        <taxon>Streptophyta</taxon>
        <taxon>Embryophyta</taxon>
        <taxon>Tracheophyta</taxon>
        <taxon>Spermatophyta</taxon>
        <taxon>Magnoliopsida</taxon>
        <taxon>eudicotyledons</taxon>
        <taxon>Gunneridae</taxon>
        <taxon>Pentapetalae</taxon>
        <taxon>rosids</taxon>
        <taxon>malvids</taxon>
        <taxon>Malvales</taxon>
        <taxon>Dipterocarpaceae</taxon>
        <taxon>Rubroshorea</taxon>
    </lineage>
</organism>
<dbReference type="Proteomes" id="UP001054252">
    <property type="component" value="Unassembled WGS sequence"/>
</dbReference>
<keyword evidence="2" id="KW-1185">Reference proteome</keyword>
<gene>
    <name evidence="1" type="ORF">SLEP1_g17228</name>
</gene>
<name>A0AAV5J162_9ROSI</name>
<comment type="caution">
    <text evidence="1">The sequence shown here is derived from an EMBL/GenBank/DDBJ whole genome shotgun (WGS) entry which is preliminary data.</text>
</comment>